<dbReference type="InterPro" id="IPR011712">
    <property type="entry name" value="Sig_transdc_His_kin_sub3_dim/P"/>
</dbReference>
<keyword evidence="5" id="KW-0812">Transmembrane</keyword>
<dbReference type="GO" id="GO:0016020">
    <property type="term" value="C:membrane"/>
    <property type="evidence" value="ECO:0007669"/>
    <property type="project" value="InterPro"/>
</dbReference>
<dbReference type="InterPro" id="IPR050482">
    <property type="entry name" value="Sensor_HK_TwoCompSys"/>
</dbReference>
<dbReference type="PANTHER" id="PTHR24421">
    <property type="entry name" value="NITRATE/NITRITE SENSOR PROTEIN NARX-RELATED"/>
    <property type="match status" value="1"/>
</dbReference>
<gene>
    <name evidence="7" type="ORF">E1H14_05105</name>
</gene>
<dbReference type="CDD" id="cd16917">
    <property type="entry name" value="HATPase_UhpB-NarQ-NarX-like"/>
    <property type="match status" value="1"/>
</dbReference>
<evidence type="ECO:0000313" key="8">
    <source>
        <dbReference type="Proteomes" id="UP000325302"/>
    </source>
</evidence>
<evidence type="ECO:0000259" key="6">
    <source>
        <dbReference type="PROSITE" id="PS50109"/>
    </source>
</evidence>
<evidence type="ECO:0000256" key="3">
    <source>
        <dbReference type="ARBA" id="ARBA00023012"/>
    </source>
</evidence>
<keyword evidence="2 7" id="KW-0418">Kinase</keyword>
<dbReference type="EMBL" id="SMRS01000003">
    <property type="protein sequence ID" value="KAA0875365.1"/>
    <property type="molecule type" value="Genomic_DNA"/>
</dbReference>
<dbReference type="InterPro" id="IPR005467">
    <property type="entry name" value="His_kinase_dom"/>
</dbReference>
<feature type="transmembrane region" description="Helical" evidence="5">
    <location>
        <begin position="134"/>
        <end position="154"/>
    </location>
</feature>
<dbReference type="AlphaFoldDB" id="A0A5A9W5B8"/>
<dbReference type="SUPFAM" id="SSF55874">
    <property type="entry name" value="ATPase domain of HSP90 chaperone/DNA topoisomerase II/histidine kinase"/>
    <property type="match status" value="1"/>
</dbReference>
<dbReference type="Proteomes" id="UP000325302">
    <property type="component" value="Unassembled WGS sequence"/>
</dbReference>
<keyword evidence="1" id="KW-0808">Transferase</keyword>
<evidence type="ECO:0000313" key="7">
    <source>
        <dbReference type="EMBL" id="KAA0875365.1"/>
    </source>
</evidence>
<evidence type="ECO:0000256" key="4">
    <source>
        <dbReference type="SAM" id="Coils"/>
    </source>
</evidence>
<dbReference type="Gene3D" id="1.20.5.1930">
    <property type="match status" value="1"/>
</dbReference>
<feature type="domain" description="Histidine kinase" evidence="6">
    <location>
        <begin position="233"/>
        <end position="421"/>
    </location>
</feature>
<keyword evidence="8" id="KW-1185">Reference proteome</keyword>
<dbReference type="Gene3D" id="3.30.565.10">
    <property type="entry name" value="Histidine kinase-like ATPase, C-terminal domain"/>
    <property type="match status" value="1"/>
</dbReference>
<reference evidence="7 8" key="1">
    <citation type="submission" date="2019-03" db="EMBL/GenBank/DDBJ databases">
        <title>Nitrincola sp. nov. isolated from an Indian soda lake.</title>
        <authorList>
            <person name="Joshi A."/>
            <person name="Thite S.V."/>
            <person name="Joseph N."/>
            <person name="Dhotre D."/>
            <person name="Moorthy M."/>
            <person name="Shouche Y.S."/>
        </authorList>
    </citation>
    <scope>NUCLEOTIDE SEQUENCE [LARGE SCALE GENOMIC DNA]</scope>
    <source>
        <strain evidence="7 8">MEB193</strain>
    </source>
</reference>
<keyword evidence="5" id="KW-1133">Transmembrane helix</keyword>
<dbReference type="Pfam" id="PF07730">
    <property type="entry name" value="HisKA_3"/>
    <property type="match status" value="1"/>
</dbReference>
<dbReference type="SMART" id="SM00387">
    <property type="entry name" value="HATPase_c"/>
    <property type="match status" value="1"/>
</dbReference>
<dbReference type="OrthoDB" id="9797605at2"/>
<evidence type="ECO:0000256" key="2">
    <source>
        <dbReference type="ARBA" id="ARBA00022777"/>
    </source>
</evidence>
<protein>
    <submittedName>
        <fullName evidence="7">Sensor histidine kinase</fullName>
    </submittedName>
</protein>
<dbReference type="InterPro" id="IPR003594">
    <property type="entry name" value="HATPase_dom"/>
</dbReference>
<evidence type="ECO:0000256" key="1">
    <source>
        <dbReference type="ARBA" id="ARBA00022679"/>
    </source>
</evidence>
<keyword evidence="3" id="KW-0902">Two-component regulatory system</keyword>
<evidence type="ECO:0000256" key="5">
    <source>
        <dbReference type="SAM" id="Phobius"/>
    </source>
</evidence>
<dbReference type="GO" id="GO:0046983">
    <property type="term" value="F:protein dimerization activity"/>
    <property type="evidence" value="ECO:0007669"/>
    <property type="project" value="InterPro"/>
</dbReference>
<keyword evidence="4" id="KW-0175">Coiled coil</keyword>
<name>A0A5A9W5B8_9GAMM</name>
<dbReference type="GO" id="GO:0000155">
    <property type="term" value="F:phosphorelay sensor kinase activity"/>
    <property type="evidence" value="ECO:0007669"/>
    <property type="project" value="InterPro"/>
</dbReference>
<sequence length="428" mass="48209">MSSILRQMALVQSVFLLFFLLSAWVLVQQGRSDTAREVDSGRVVAEWLVDLSEQGVYELESLLSAPIRHLHREIIDEGALAGFPSNQEVPAWFERVMLKQHEDAEGFKLALGDGRYLVLTPDPSDEVEEVWESLLLLFWVTVLAALIASAALYWGRLQGVRPLQQLVNWIETGDVKKVKVAATQLPSFPEAQRLVGHFHQMSNDLQLEQADNQRLTQELMVLQEKERAYLARELHDDLGQYLTGIKAQAYLITQIAGCSEKIEKTAQQIIQDCEAMQQGFLRLVRSLHPVLLESLGLPQALRGLVQQWQRTSRIECALQLPESWPALEVETATHLYRLVQEALNNIARHAKATHVEIEINIVNNTLEIKVKDNGQGMQQDVRYGVGLRSMHERARCLKAQLRLLTVKGKGLSIELQVPLAENLSGVSG</sequence>
<comment type="caution">
    <text evidence="7">The sequence shown here is derived from an EMBL/GenBank/DDBJ whole genome shotgun (WGS) entry which is preliminary data.</text>
</comment>
<dbReference type="Pfam" id="PF02518">
    <property type="entry name" value="HATPase_c"/>
    <property type="match status" value="1"/>
</dbReference>
<accession>A0A5A9W5B8</accession>
<dbReference type="RefSeq" id="WP_149390373.1">
    <property type="nucleotide sequence ID" value="NZ_SMRS01000003.1"/>
</dbReference>
<proteinExistence type="predicted"/>
<dbReference type="InterPro" id="IPR036890">
    <property type="entry name" value="HATPase_C_sf"/>
</dbReference>
<feature type="coiled-coil region" evidence="4">
    <location>
        <begin position="198"/>
        <end position="232"/>
    </location>
</feature>
<organism evidence="7 8">
    <name type="scientific">Nitrincola tapanii</name>
    <dbReference type="NCBI Taxonomy" id="1708751"/>
    <lineage>
        <taxon>Bacteria</taxon>
        <taxon>Pseudomonadati</taxon>
        <taxon>Pseudomonadota</taxon>
        <taxon>Gammaproteobacteria</taxon>
        <taxon>Oceanospirillales</taxon>
        <taxon>Oceanospirillaceae</taxon>
        <taxon>Nitrincola</taxon>
    </lineage>
</organism>
<dbReference type="PROSITE" id="PS50109">
    <property type="entry name" value="HIS_KIN"/>
    <property type="match status" value="1"/>
</dbReference>
<dbReference type="PANTHER" id="PTHR24421:SF58">
    <property type="entry name" value="SIGNAL TRANSDUCTION HISTIDINE-PROTEIN KINASE_PHOSPHATASE UHPB"/>
    <property type="match status" value="1"/>
</dbReference>
<keyword evidence="5" id="KW-0472">Membrane</keyword>